<comment type="caution">
    <text evidence="2">The sequence shown here is derived from an EMBL/GenBank/DDBJ whole genome shotgun (WGS) entry which is preliminary data.</text>
</comment>
<evidence type="ECO:0000256" key="1">
    <source>
        <dbReference type="SAM" id="MobiDB-lite"/>
    </source>
</evidence>
<organism evidence="2 3">
    <name type="scientific">Hypsibius exemplaris</name>
    <name type="common">Freshwater tardigrade</name>
    <dbReference type="NCBI Taxonomy" id="2072580"/>
    <lineage>
        <taxon>Eukaryota</taxon>
        <taxon>Metazoa</taxon>
        <taxon>Ecdysozoa</taxon>
        <taxon>Tardigrada</taxon>
        <taxon>Eutardigrada</taxon>
        <taxon>Parachela</taxon>
        <taxon>Hypsibioidea</taxon>
        <taxon>Hypsibiidae</taxon>
        <taxon>Hypsibius</taxon>
    </lineage>
</organism>
<accession>A0A1W0X6A9</accession>
<evidence type="ECO:0000313" key="2">
    <source>
        <dbReference type="EMBL" id="OQV23025.1"/>
    </source>
</evidence>
<evidence type="ECO:0008006" key="4">
    <source>
        <dbReference type="Google" id="ProtNLM"/>
    </source>
</evidence>
<proteinExistence type="predicted"/>
<reference evidence="3" key="1">
    <citation type="submission" date="2017-01" db="EMBL/GenBank/DDBJ databases">
        <title>Comparative genomics of anhydrobiosis in the tardigrade Hypsibius dujardini.</title>
        <authorList>
            <person name="Yoshida Y."/>
            <person name="Koutsovoulos G."/>
            <person name="Laetsch D."/>
            <person name="Stevens L."/>
            <person name="Kumar S."/>
            <person name="Horikawa D."/>
            <person name="Ishino K."/>
            <person name="Komine S."/>
            <person name="Tomita M."/>
            <person name="Blaxter M."/>
            <person name="Arakawa K."/>
        </authorList>
    </citation>
    <scope>NUCLEOTIDE SEQUENCE [LARGE SCALE GENOMIC DNA]</scope>
    <source>
        <strain evidence="3">Z151</strain>
    </source>
</reference>
<sequence length="84" mass="9288">MKLRGSPKLRIPSLVAAVEKNLSGPNPLNGSALSLKHGVSATTIADVISQDLEGKVRKKCRVHARRCSREKNRNPFRQTRSINQ</sequence>
<feature type="region of interest" description="Disordered" evidence="1">
    <location>
        <begin position="65"/>
        <end position="84"/>
    </location>
</feature>
<keyword evidence="3" id="KW-1185">Reference proteome</keyword>
<evidence type="ECO:0000313" key="3">
    <source>
        <dbReference type="Proteomes" id="UP000192578"/>
    </source>
</evidence>
<gene>
    <name evidence="2" type="ORF">BV898_03074</name>
</gene>
<dbReference type="Proteomes" id="UP000192578">
    <property type="component" value="Unassembled WGS sequence"/>
</dbReference>
<protein>
    <recommendedName>
        <fullName evidence="4">HTH psq-type domain-containing protein</fullName>
    </recommendedName>
</protein>
<dbReference type="AlphaFoldDB" id="A0A1W0X6A9"/>
<feature type="compositionally biased region" description="Polar residues" evidence="1">
    <location>
        <begin position="75"/>
        <end position="84"/>
    </location>
</feature>
<name>A0A1W0X6A9_HYPEX</name>
<dbReference type="EMBL" id="MTYJ01000014">
    <property type="protein sequence ID" value="OQV23025.1"/>
    <property type="molecule type" value="Genomic_DNA"/>
</dbReference>